<dbReference type="SUPFAM" id="SSF111369">
    <property type="entry name" value="HlyD-like secretion proteins"/>
    <property type="match status" value="1"/>
</dbReference>
<comment type="similarity">
    <text evidence="1">Belongs to the membrane fusion protein (MFP) (TC 8.A.1) family.</text>
</comment>
<organism evidence="7 8">
    <name type="scientific">Gemmata obscuriglobus</name>
    <dbReference type="NCBI Taxonomy" id="114"/>
    <lineage>
        <taxon>Bacteria</taxon>
        <taxon>Pseudomonadati</taxon>
        <taxon>Planctomycetota</taxon>
        <taxon>Planctomycetia</taxon>
        <taxon>Gemmatales</taxon>
        <taxon>Gemmataceae</taxon>
        <taxon>Gemmata</taxon>
    </lineage>
</organism>
<protein>
    <submittedName>
        <fullName evidence="7">Efflux RND transporter periplasmic adaptor subunit</fullName>
    </submittedName>
</protein>
<dbReference type="Gene3D" id="2.40.420.20">
    <property type="match status" value="1"/>
</dbReference>
<dbReference type="InterPro" id="IPR000089">
    <property type="entry name" value="Biotin_lipoyl"/>
</dbReference>
<dbReference type="InterPro" id="IPR006143">
    <property type="entry name" value="RND_pump_MFP"/>
</dbReference>
<evidence type="ECO:0000256" key="1">
    <source>
        <dbReference type="ARBA" id="ARBA00009477"/>
    </source>
</evidence>
<dbReference type="Proteomes" id="UP000245802">
    <property type="component" value="Chromosome"/>
</dbReference>
<dbReference type="Gene3D" id="1.10.287.470">
    <property type="entry name" value="Helix hairpin bin"/>
    <property type="match status" value="1"/>
</dbReference>
<evidence type="ECO:0000313" key="7">
    <source>
        <dbReference type="EMBL" id="AWM37957.1"/>
    </source>
</evidence>
<dbReference type="PANTHER" id="PTHR30158">
    <property type="entry name" value="ACRA/E-RELATED COMPONENT OF DRUG EFFLUX TRANSPORTER"/>
    <property type="match status" value="1"/>
</dbReference>
<dbReference type="GO" id="GO:0046677">
    <property type="term" value="P:response to antibiotic"/>
    <property type="evidence" value="ECO:0007669"/>
    <property type="project" value="TreeGrafter"/>
</dbReference>
<dbReference type="Pfam" id="PF25967">
    <property type="entry name" value="RND-MFP_C"/>
    <property type="match status" value="1"/>
</dbReference>
<gene>
    <name evidence="7" type="ORF">C1280_13790</name>
</gene>
<evidence type="ECO:0000259" key="6">
    <source>
        <dbReference type="Pfam" id="PF25967"/>
    </source>
</evidence>
<dbReference type="InterPro" id="IPR058624">
    <property type="entry name" value="MdtA-like_HH"/>
</dbReference>
<evidence type="ECO:0000313" key="8">
    <source>
        <dbReference type="Proteomes" id="UP000245802"/>
    </source>
</evidence>
<dbReference type="PANTHER" id="PTHR30158:SF23">
    <property type="entry name" value="MULTIDRUG RESISTANCE PROTEIN MEXA"/>
    <property type="match status" value="1"/>
</dbReference>
<dbReference type="InterPro" id="IPR058626">
    <property type="entry name" value="MdtA-like_b-barrel"/>
</dbReference>
<evidence type="ECO:0000259" key="5">
    <source>
        <dbReference type="Pfam" id="PF25944"/>
    </source>
</evidence>
<feature type="domain" description="Multidrug resistance protein MdtA-like C-terminal permuted SH3" evidence="6">
    <location>
        <begin position="282"/>
        <end position="340"/>
    </location>
</feature>
<evidence type="ECO:0000256" key="2">
    <source>
        <dbReference type="SAM" id="SignalP"/>
    </source>
</evidence>
<name>A0A2Z3H2L6_9BACT</name>
<feature type="chain" id="PRO_5016459183" evidence="2">
    <location>
        <begin position="21"/>
        <end position="368"/>
    </location>
</feature>
<feature type="domain" description="Multidrug resistance protein MdtA-like alpha-helical hairpin" evidence="4">
    <location>
        <begin position="100"/>
        <end position="159"/>
    </location>
</feature>
<dbReference type="AlphaFoldDB" id="A0A2Z3H2L6"/>
<keyword evidence="8" id="KW-1185">Reference proteome</keyword>
<dbReference type="Pfam" id="PF25876">
    <property type="entry name" value="HH_MFP_RND"/>
    <property type="match status" value="1"/>
</dbReference>
<dbReference type="EMBL" id="CP025958">
    <property type="protein sequence ID" value="AWM37957.1"/>
    <property type="molecule type" value="Genomic_DNA"/>
</dbReference>
<dbReference type="GO" id="GO:0005886">
    <property type="term" value="C:plasma membrane"/>
    <property type="evidence" value="ECO:0007669"/>
    <property type="project" value="TreeGrafter"/>
</dbReference>
<feature type="domain" description="Lipoyl-binding" evidence="3">
    <location>
        <begin position="40"/>
        <end position="95"/>
    </location>
</feature>
<dbReference type="OrthoDB" id="9816569at2"/>
<dbReference type="RefSeq" id="WP_010047775.1">
    <property type="nucleotide sequence ID" value="NZ_CP025958.1"/>
</dbReference>
<dbReference type="InterPro" id="IPR058627">
    <property type="entry name" value="MdtA-like_C"/>
</dbReference>
<dbReference type="Gene3D" id="2.40.50.100">
    <property type="match status" value="1"/>
</dbReference>
<accession>A0A2Z3H2L6</accession>
<proteinExistence type="inferred from homology"/>
<feature type="signal peptide" evidence="2">
    <location>
        <begin position="1"/>
        <end position="20"/>
    </location>
</feature>
<reference evidence="7 8" key="1">
    <citation type="submission" date="2018-01" db="EMBL/GenBank/DDBJ databases">
        <title>G. obscuriglobus.</title>
        <authorList>
            <person name="Franke J."/>
            <person name="Blomberg W."/>
            <person name="Selmecki A."/>
        </authorList>
    </citation>
    <scope>NUCLEOTIDE SEQUENCE [LARGE SCALE GENOMIC DNA]</scope>
    <source>
        <strain evidence="7 8">DSM 5831</strain>
    </source>
</reference>
<dbReference type="GO" id="GO:0022857">
    <property type="term" value="F:transmembrane transporter activity"/>
    <property type="evidence" value="ECO:0007669"/>
    <property type="project" value="InterPro"/>
</dbReference>
<sequence length="368" mass="41322">MKYQPLYAVLVAAFALSLPACDRTHAEEKGEHHHDEHKIVATTAQAKDVILTQQYVCQIRSQSHIEVCALQDGYLEEILVKEGQAVKQGDVMFKILPTLYKARLAAERAEAQLAQIEFLNTKKLYESTPPVVSVQEVNLAQAKLDKANARVKLAEAEVDFTVVKAPFNGIVDRQLKQLGSLIEKKDILTTLSDNGVMRAYFNVPEARYLADMTGQGLNSQQIELVLADGSKFPQHCQAVLIEGKFNSETGNIAYRADFPNTKNLLRHGQTGTVLINRKLPHATVIPQRATFETLDKRYVFVVGEDHKVHQRLITIEHEMDDIFVLKSGLSATDKFILDGVRQVRDGQSVEFEFRKPEDVLANQKHHAE</sequence>
<dbReference type="NCBIfam" id="TIGR01730">
    <property type="entry name" value="RND_mfp"/>
    <property type="match status" value="1"/>
</dbReference>
<dbReference type="Pfam" id="PF00364">
    <property type="entry name" value="Biotin_lipoyl"/>
    <property type="match status" value="1"/>
</dbReference>
<keyword evidence="2" id="KW-0732">Signal</keyword>
<dbReference type="KEGG" id="gog:C1280_13790"/>
<dbReference type="Gene3D" id="2.40.30.170">
    <property type="match status" value="1"/>
</dbReference>
<dbReference type="Pfam" id="PF25944">
    <property type="entry name" value="Beta-barrel_RND"/>
    <property type="match status" value="1"/>
</dbReference>
<evidence type="ECO:0000259" key="3">
    <source>
        <dbReference type="Pfam" id="PF00364"/>
    </source>
</evidence>
<evidence type="ECO:0000259" key="4">
    <source>
        <dbReference type="Pfam" id="PF25876"/>
    </source>
</evidence>
<feature type="domain" description="Multidrug resistance protein MdtA-like beta-barrel" evidence="5">
    <location>
        <begin position="215"/>
        <end position="276"/>
    </location>
</feature>